<keyword evidence="3" id="KW-1185">Reference proteome</keyword>
<keyword evidence="1" id="KW-0812">Transmembrane</keyword>
<dbReference type="AlphaFoldDB" id="A0AAD7DEQ7"/>
<feature type="transmembrane region" description="Helical" evidence="1">
    <location>
        <begin position="60"/>
        <end position="83"/>
    </location>
</feature>
<evidence type="ECO:0000313" key="2">
    <source>
        <dbReference type="EMBL" id="KAJ7689454.1"/>
    </source>
</evidence>
<dbReference type="Proteomes" id="UP001221757">
    <property type="component" value="Unassembled WGS sequence"/>
</dbReference>
<gene>
    <name evidence="2" type="ORF">B0H17DRAFT_1331783</name>
</gene>
<accession>A0AAD7DEQ7</accession>
<dbReference type="EMBL" id="JARKIE010000072">
    <property type="protein sequence ID" value="KAJ7689454.1"/>
    <property type="molecule type" value="Genomic_DNA"/>
</dbReference>
<evidence type="ECO:0000256" key="1">
    <source>
        <dbReference type="SAM" id="Phobius"/>
    </source>
</evidence>
<keyword evidence="1" id="KW-0472">Membrane</keyword>
<reference evidence="2" key="1">
    <citation type="submission" date="2023-03" db="EMBL/GenBank/DDBJ databases">
        <title>Massive genome expansion in bonnet fungi (Mycena s.s.) driven by repeated elements and novel gene families across ecological guilds.</title>
        <authorList>
            <consortium name="Lawrence Berkeley National Laboratory"/>
            <person name="Harder C.B."/>
            <person name="Miyauchi S."/>
            <person name="Viragh M."/>
            <person name="Kuo A."/>
            <person name="Thoen E."/>
            <person name="Andreopoulos B."/>
            <person name="Lu D."/>
            <person name="Skrede I."/>
            <person name="Drula E."/>
            <person name="Henrissat B."/>
            <person name="Morin E."/>
            <person name="Kohler A."/>
            <person name="Barry K."/>
            <person name="LaButti K."/>
            <person name="Morin E."/>
            <person name="Salamov A."/>
            <person name="Lipzen A."/>
            <person name="Mereny Z."/>
            <person name="Hegedus B."/>
            <person name="Baldrian P."/>
            <person name="Stursova M."/>
            <person name="Weitz H."/>
            <person name="Taylor A."/>
            <person name="Grigoriev I.V."/>
            <person name="Nagy L.G."/>
            <person name="Martin F."/>
            <person name="Kauserud H."/>
        </authorList>
    </citation>
    <scope>NUCLEOTIDE SEQUENCE</scope>
    <source>
        <strain evidence="2">CBHHK067</strain>
    </source>
</reference>
<name>A0AAD7DEQ7_MYCRO</name>
<keyword evidence="1" id="KW-1133">Transmembrane helix</keyword>
<sequence>MKARIFCHDSPEFPAPPGTTPLSVIPTASGTPHPHHSWAHCEILPDEHFGGPMGHEKRELGGAVLFGMVLGFLLCAIPFLVLLHRIKRMKKFMKHGGFHGGGRGKFGGHGPRHGHAHGFHRGLPEYEAEQLLKPEYEAPVDC</sequence>
<protein>
    <submittedName>
        <fullName evidence="2">Uncharacterized protein</fullName>
    </submittedName>
</protein>
<organism evidence="2 3">
    <name type="scientific">Mycena rosella</name>
    <name type="common">Pink bonnet</name>
    <name type="synonym">Agaricus rosellus</name>
    <dbReference type="NCBI Taxonomy" id="1033263"/>
    <lineage>
        <taxon>Eukaryota</taxon>
        <taxon>Fungi</taxon>
        <taxon>Dikarya</taxon>
        <taxon>Basidiomycota</taxon>
        <taxon>Agaricomycotina</taxon>
        <taxon>Agaricomycetes</taxon>
        <taxon>Agaricomycetidae</taxon>
        <taxon>Agaricales</taxon>
        <taxon>Marasmiineae</taxon>
        <taxon>Mycenaceae</taxon>
        <taxon>Mycena</taxon>
    </lineage>
</organism>
<proteinExistence type="predicted"/>
<evidence type="ECO:0000313" key="3">
    <source>
        <dbReference type="Proteomes" id="UP001221757"/>
    </source>
</evidence>
<comment type="caution">
    <text evidence="2">The sequence shown here is derived from an EMBL/GenBank/DDBJ whole genome shotgun (WGS) entry which is preliminary data.</text>
</comment>